<dbReference type="SUPFAM" id="SSF52540">
    <property type="entry name" value="P-loop containing nucleoside triphosphate hydrolases"/>
    <property type="match status" value="1"/>
</dbReference>
<sequence>MKDTSNFKILIAGGGIAGLTLANMLERFDIDYILLESQKEITPQVGASIGLLPNGLRILDQIGCYEPIRKFLMPESNFHLNDPNGRSLFSLSEFLKQLEARHGYPLLFFDRQWLLQALYANLRDKSKILTGKKIAHVDLIEGCVSATTMAGEQFHGSLIVGADGVHSTVRSEMFRIGRQLRPGYFAADEESRMACHYICCFGIAQNVPGWVDGDICRTLGDGLSQLVSSGVNGRVYFFFFSKLPASKYGKDIPRFTQEMKLEFVEKNAHYPITEKVTFGQLFAHQITSTLTPLHEYVLKKWFFDRLIVFGDSAHKPNPIGGQGGNAAIESCAEFMNVILRTKARRLGSLYGLSDDEIFNIFQEVQVTRQERAAMVVKASHDEQALVAYESPLKSTLAFRFFLPFLRQKAILNKLGKPLLGARKLEQLPDVGRPRTIQFYDEDLNRSTNLSAFTKLFLFALGLAFVMGNLMPIPQDSSSLAAKLLIQMSGAPGSGKSTIARLLRPSINGIIIDHDVLRSALLETGIVSFDQAAKQAYQLQWAQAQDFMSQGVGSVIIDSTCNYPEVVEQGTSLAACHGYTYWYIECKVDDVDLLDRRMRGRQPMASQRSAVDCPPAAAQGNGTRVGEDARALFTRWIRSPCRPDHDGCVIIVDSTASLEKLREQIMKRLSYGC</sequence>
<feature type="region of interest" description="Disordered" evidence="11">
    <location>
        <begin position="604"/>
        <end position="623"/>
    </location>
</feature>
<evidence type="ECO:0000256" key="3">
    <source>
        <dbReference type="ARBA" id="ARBA00007992"/>
    </source>
</evidence>
<evidence type="ECO:0000256" key="4">
    <source>
        <dbReference type="ARBA" id="ARBA00022630"/>
    </source>
</evidence>
<keyword evidence="14" id="KW-1185">Reference proteome</keyword>
<keyword evidence="9" id="KW-0503">Monooxygenase</keyword>
<dbReference type="Pfam" id="PF13671">
    <property type="entry name" value="AAA_33"/>
    <property type="match status" value="1"/>
</dbReference>
<dbReference type="Proteomes" id="UP000813427">
    <property type="component" value="Unassembled WGS sequence"/>
</dbReference>
<comment type="cofactor">
    <cofactor evidence="1">
        <name>FAD</name>
        <dbReference type="ChEBI" id="CHEBI:57692"/>
    </cofactor>
</comment>
<dbReference type="PANTHER" id="PTHR47356:SF2">
    <property type="entry name" value="FAD-BINDING DOMAIN-CONTAINING PROTEIN-RELATED"/>
    <property type="match status" value="1"/>
</dbReference>
<evidence type="ECO:0000256" key="10">
    <source>
        <dbReference type="ARBA" id="ARBA00023136"/>
    </source>
</evidence>
<keyword evidence="5" id="KW-0812">Transmembrane</keyword>
<keyword evidence="10" id="KW-0472">Membrane</keyword>
<dbReference type="AlphaFoldDB" id="A0A8K0RZI0"/>
<name>A0A8K0RZI0_9HYPO</name>
<feature type="domain" description="FAD-binding" evidence="12">
    <location>
        <begin position="8"/>
        <end position="172"/>
    </location>
</feature>
<organism evidence="13 14">
    <name type="scientific">Fusarium tricinctum</name>
    <dbReference type="NCBI Taxonomy" id="61284"/>
    <lineage>
        <taxon>Eukaryota</taxon>
        <taxon>Fungi</taxon>
        <taxon>Dikarya</taxon>
        <taxon>Ascomycota</taxon>
        <taxon>Pezizomycotina</taxon>
        <taxon>Sordariomycetes</taxon>
        <taxon>Hypocreomycetidae</taxon>
        <taxon>Hypocreales</taxon>
        <taxon>Nectriaceae</taxon>
        <taxon>Fusarium</taxon>
        <taxon>Fusarium tricinctum species complex</taxon>
    </lineage>
</organism>
<keyword evidence="8" id="KW-0560">Oxidoreductase</keyword>
<dbReference type="PRINTS" id="PR00420">
    <property type="entry name" value="RNGMNOXGNASE"/>
</dbReference>
<comment type="similarity">
    <text evidence="3">Belongs to the paxM FAD-dependent monooxygenase family.</text>
</comment>
<evidence type="ECO:0000256" key="7">
    <source>
        <dbReference type="ARBA" id="ARBA00022989"/>
    </source>
</evidence>
<dbReference type="InterPro" id="IPR027417">
    <property type="entry name" value="P-loop_NTPase"/>
</dbReference>
<dbReference type="GO" id="GO:0071949">
    <property type="term" value="F:FAD binding"/>
    <property type="evidence" value="ECO:0007669"/>
    <property type="project" value="InterPro"/>
</dbReference>
<comment type="subcellular location">
    <subcellularLocation>
        <location evidence="2">Membrane</location>
    </subcellularLocation>
</comment>
<evidence type="ECO:0000259" key="12">
    <source>
        <dbReference type="Pfam" id="PF01494"/>
    </source>
</evidence>
<dbReference type="SUPFAM" id="SSF51905">
    <property type="entry name" value="FAD/NAD(P)-binding domain"/>
    <property type="match status" value="1"/>
</dbReference>
<accession>A0A8K0RZI0</accession>
<dbReference type="InterPro" id="IPR050562">
    <property type="entry name" value="FAD_mOase_fung"/>
</dbReference>
<dbReference type="OrthoDB" id="3231855at2759"/>
<evidence type="ECO:0000256" key="8">
    <source>
        <dbReference type="ARBA" id="ARBA00023002"/>
    </source>
</evidence>
<dbReference type="GO" id="GO:0016020">
    <property type="term" value="C:membrane"/>
    <property type="evidence" value="ECO:0007669"/>
    <property type="project" value="UniProtKB-SubCell"/>
</dbReference>
<evidence type="ECO:0000313" key="13">
    <source>
        <dbReference type="EMBL" id="KAH7256061.1"/>
    </source>
</evidence>
<dbReference type="InterPro" id="IPR002938">
    <property type="entry name" value="FAD-bd"/>
</dbReference>
<reference evidence="13" key="1">
    <citation type="journal article" date="2021" name="Nat. Commun.">
        <title>Genetic determinants of endophytism in the Arabidopsis root mycobiome.</title>
        <authorList>
            <person name="Mesny F."/>
            <person name="Miyauchi S."/>
            <person name="Thiergart T."/>
            <person name="Pickel B."/>
            <person name="Atanasova L."/>
            <person name="Karlsson M."/>
            <person name="Huettel B."/>
            <person name="Barry K.W."/>
            <person name="Haridas S."/>
            <person name="Chen C."/>
            <person name="Bauer D."/>
            <person name="Andreopoulos W."/>
            <person name="Pangilinan J."/>
            <person name="LaButti K."/>
            <person name="Riley R."/>
            <person name="Lipzen A."/>
            <person name="Clum A."/>
            <person name="Drula E."/>
            <person name="Henrissat B."/>
            <person name="Kohler A."/>
            <person name="Grigoriev I.V."/>
            <person name="Martin F.M."/>
            <person name="Hacquard S."/>
        </authorList>
    </citation>
    <scope>NUCLEOTIDE SEQUENCE</scope>
    <source>
        <strain evidence="13">MPI-SDFR-AT-0068</strain>
    </source>
</reference>
<comment type="caution">
    <text evidence="13">The sequence shown here is derived from an EMBL/GenBank/DDBJ whole genome shotgun (WGS) entry which is preliminary data.</text>
</comment>
<keyword evidence="6" id="KW-0274">FAD</keyword>
<dbReference type="GO" id="GO:0004497">
    <property type="term" value="F:monooxygenase activity"/>
    <property type="evidence" value="ECO:0007669"/>
    <property type="project" value="UniProtKB-KW"/>
</dbReference>
<dbReference type="Pfam" id="PF01494">
    <property type="entry name" value="FAD_binding_3"/>
    <property type="match status" value="2"/>
</dbReference>
<protein>
    <recommendedName>
        <fullName evidence="12">FAD-binding domain-containing protein</fullName>
    </recommendedName>
</protein>
<evidence type="ECO:0000313" key="14">
    <source>
        <dbReference type="Proteomes" id="UP000813427"/>
    </source>
</evidence>
<evidence type="ECO:0000256" key="6">
    <source>
        <dbReference type="ARBA" id="ARBA00022827"/>
    </source>
</evidence>
<evidence type="ECO:0000256" key="2">
    <source>
        <dbReference type="ARBA" id="ARBA00004370"/>
    </source>
</evidence>
<keyword evidence="7" id="KW-1133">Transmembrane helix</keyword>
<evidence type="ECO:0000256" key="11">
    <source>
        <dbReference type="SAM" id="MobiDB-lite"/>
    </source>
</evidence>
<dbReference type="InterPro" id="IPR036188">
    <property type="entry name" value="FAD/NAD-bd_sf"/>
</dbReference>
<proteinExistence type="inferred from homology"/>
<evidence type="ECO:0000256" key="1">
    <source>
        <dbReference type="ARBA" id="ARBA00001974"/>
    </source>
</evidence>
<evidence type="ECO:0000256" key="9">
    <source>
        <dbReference type="ARBA" id="ARBA00023033"/>
    </source>
</evidence>
<evidence type="ECO:0000256" key="5">
    <source>
        <dbReference type="ARBA" id="ARBA00022692"/>
    </source>
</evidence>
<dbReference type="EMBL" id="JAGPXF010000002">
    <property type="protein sequence ID" value="KAH7256061.1"/>
    <property type="molecule type" value="Genomic_DNA"/>
</dbReference>
<dbReference type="Gene3D" id="3.50.50.60">
    <property type="entry name" value="FAD/NAD(P)-binding domain"/>
    <property type="match status" value="1"/>
</dbReference>
<keyword evidence="4" id="KW-0285">Flavoprotein</keyword>
<dbReference type="PANTHER" id="PTHR47356">
    <property type="entry name" value="FAD-DEPENDENT MONOOXYGENASE ASQG-RELATED"/>
    <property type="match status" value="1"/>
</dbReference>
<feature type="domain" description="FAD-binding" evidence="12">
    <location>
        <begin position="288"/>
        <end position="329"/>
    </location>
</feature>
<gene>
    <name evidence="13" type="ORF">BKA59DRAFT_541230</name>
</gene>
<dbReference type="Gene3D" id="3.40.50.300">
    <property type="entry name" value="P-loop containing nucleotide triphosphate hydrolases"/>
    <property type="match status" value="1"/>
</dbReference>